<organism evidence="2">
    <name type="scientific">uncultured miscellaneous Crenarchaeota group</name>
    <dbReference type="NCBI Taxonomy" id="1368239"/>
    <lineage>
        <taxon>Archaea</taxon>
        <taxon>Candidatus Bathyarchaeota</taxon>
        <taxon>environmental samples</taxon>
    </lineage>
</organism>
<evidence type="ECO:0000313" key="2">
    <source>
        <dbReference type="EMBL" id="AHM02043.1"/>
    </source>
</evidence>
<sequence>MPIGRKVEYEDASPEVRAVYDDIMETRKLRWIADFWKVIAQDPATLKRTWESMKQTMGPGAIDPVAKELIFVAVSIANGCEYCTTAHTATARAKGASPEMLAEAFAVMGMAAETNALVTAWQVELDDRLRSAARGC</sequence>
<dbReference type="SUPFAM" id="SSF69118">
    <property type="entry name" value="AhpD-like"/>
    <property type="match status" value="1"/>
</dbReference>
<protein>
    <submittedName>
        <fullName evidence="2">Alkylhydroperoxidase-like protein</fullName>
    </submittedName>
</protein>
<dbReference type="PANTHER" id="PTHR33930:SF2">
    <property type="entry name" value="BLR3452 PROTEIN"/>
    <property type="match status" value="1"/>
</dbReference>
<reference evidence="2" key="1">
    <citation type="journal article" date="2014" name="ISME J.">
        <title>Genetic and functional properties of uncultivated MCG archaea assessed by metagenome and gene expression analyses.</title>
        <authorList>
            <person name="Meng J."/>
            <person name="Xu J."/>
            <person name="Qin D."/>
            <person name="He Y."/>
            <person name="Xiao X."/>
            <person name="Wang F."/>
        </authorList>
    </citation>
    <scope>NUCLEOTIDE SEQUENCE</scope>
</reference>
<dbReference type="Pfam" id="PF02627">
    <property type="entry name" value="CMD"/>
    <property type="match status" value="1"/>
</dbReference>
<dbReference type="InterPro" id="IPR003779">
    <property type="entry name" value="CMD-like"/>
</dbReference>
<proteinExistence type="predicted"/>
<evidence type="ECO:0000259" key="1">
    <source>
        <dbReference type="Pfam" id="PF02627"/>
    </source>
</evidence>
<dbReference type="AlphaFoldDB" id="W8RW78"/>
<dbReference type="PANTHER" id="PTHR33930">
    <property type="entry name" value="ALKYL HYDROPEROXIDE REDUCTASE AHPD"/>
    <property type="match status" value="1"/>
</dbReference>
<accession>W8RW78</accession>
<name>W8RW78_9ARCH</name>
<dbReference type="InterPro" id="IPR029032">
    <property type="entry name" value="AhpD-like"/>
</dbReference>
<dbReference type="InterPro" id="IPR004675">
    <property type="entry name" value="AhpD_core"/>
</dbReference>
<dbReference type="NCBIfam" id="TIGR00778">
    <property type="entry name" value="ahpD_dom"/>
    <property type="match status" value="1"/>
</dbReference>
<dbReference type="GO" id="GO:0051920">
    <property type="term" value="F:peroxiredoxin activity"/>
    <property type="evidence" value="ECO:0007669"/>
    <property type="project" value="InterPro"/>
</dbReference>
<dbReference type="Gene3D" id="1.20.1290.10">
    <property type="entry name" value="AhpD-like"/>
    <property type="match status" value="1"/>
</dbReference>
<keyword evidence="2" id="KW-0560">Oxidoreductase</keyword>
<keyword evidence="2" id="KW-0575">Peroxidase</keyword>
<dbReference type="EMBL" id="KF439061">
    <property type="protein sequence ID" value="AHM02043.1"/>
    <property type="molecule type" value="Genomic_DNA"/>
</dbReference>
<feature type="domain" description="Carboxymuconolactone decarboxylase-like" evidence="1">
    <location>
        <begin position="46"/>
        <end position="123"/>
    </location>
</feature>